<dbReference type="Gene3D" id="1.10.510.10">
    <property type="entry name" value="Transferase(Phosphotransferase) domain 1"/>
    <property type="match status" value="1"/>
</dbReference>
<evidence type="ECO:0000256" key="7">
    <source>
        <dbReference type="ARBA" id="ARBA00049014"/>
    </source>
</evidence>
<keyword evidence="1" id="KW-0808">Transferase</keyword>
<comment type="catalytic activity">
    <reaction evidence="9">
        <text>L-tyrosyl-[protein] + ATP = O-phospho-L-tyrosyl-[protein] + ADP + H(+)</text>
        <dbReference type="Rhea" id="RHEA:10596"/>
        <dbReference type="Rhea" id="RHEA-COMP:10136"/>
        <dbReference type="Rhea" id="RHEA-COMP:20101"/>
        <dbReference type="ChEBI" id="CHEBI:15378"/>
        <dbReference type="ChEBI" id="CHEBI:30616"/>
        <dbReference type="ChEBI" id="CHEBI:46858"/>
        <dbReference type="ChEBI" id="CHEBI:61978"/>
        <dbReference type="ChEBI" id="CHEBI:456216"/>
        <dbReference type="EC" id="2.7.12.2"/>
    </reaction>
</comment>
<evidence type="ECO:0000256" key="4">
    <source>
        <dbReference type="ARBA" id="ARBA00022840"/>
    </source>
</evidence>
<gene>
    <name evidence="13" type="ORF">FNF29_02193</name>
</gene>
<evidence type="ECO:0000256" key="1">
    <source>
        <dbReference type="ARBA" id="ARBA00022679"/>
    </source>
</evidence>
<comment type="similarity">
    <text evidence="5">Belongs to the protein kinase superfamily. STE Ser/Thr protein kinase family. MAP kinase kinase subfamily.</text>
</comment>
<evidence type="ECO:0000259" key="12">
    <source>
        <dbReference type="PROSITE" id="PS50011"/>
    </source>
</evidence>
<dbReference type="InterPro" id="IPR011009">
    <property type="entry name" value="Kinase-like_dom_sf"/>
</dbReference>
<evidence type="ECO:0000313" key="14">
    <source>
        <dbReference type="Proteomes" id="UP000323011"/>
    </source>
</evidence>
<dbReference type="InterPro" id="IPR017441">
    <property type="entry name" value="Protein_kinase_ATP_BS"/>
</dbReference>
<dbReference type="GO" id="GO:0005524">
    <property type="term" value="F:ATP binding"/>
    <property type="evidence" value="ECO:0007669"/>
    <property type="project" value="UniProtKB-UniRule"/>
</dbReference>
<keyword evidence="3" id="KW-0418">Kinase</keyword>
<evidence type="ECO:0000256" key="5">
    <source>
        <dbReference type="ARBA" id="ARBA00038035"/>
    </source>
</evidence>
<sequence length="398" mass="41942">MAAAAASGRPTRKKKASKAPSLAVVVEDSDAGAALSTADEARILAERELLQRAAQEPSMSIGAGADFSVTDHTLRVGQLRVTGDGEMSFGVPAVPKSDTPVLAGPDAVGDVVDFGDLTTLRVLGSGASSTVRLAREGRTGRFVALKAVKIYERSKRDQLLGELATLFACDCECLIGFHGATYREGEVLVALEYMDVGGLDSVIAKTGAVPKRALAGICFQACFGLGYLMVERRVHRDVKGGNILVNSDGRVVLTDFGLSRELATAVLARTFVGTFKYLSPERMASQEYGYAADTWSLGLLLLEAGLGKYPYGESSATIGYVDLVLHGPVPLPEKGGASGLSDACIDCLGSMLRKEPKARAVAPDVLHHPWLAEQGITDLDAAKQAVFEWLVEAGLAKA</sequence>
<reference evidence="13 14" key="1">
    <citation type="submission" date="2019-07" db="EMBL/GenBank/DDBJ databases">
        <title>Genomes of Cafeteria roenbergensis.</title>
        <authorList>
            <person name="Fischer M.G."/>
            <person name="Hackl T."/>
            <person name="Roman M."/>
        </authorList>
    </citation>
    <scope>NUCLEOTIDE SEQUENCE [LARGE SCALE GENOMIC DNA]</scope>
    <source>
        <strain evidence="13 14">BVI</strain>
    </source>
</reference>
<evidence type="ECO:0000256" key="6">
    <source>
        <dbReference type="ARBA" id="ARBA00038999"/>
    </source>
</evidence>
<name>A0A5A8CNG7_CAFRO</name>
<evidence type="ECO:0000313" key="13">
    <source>
        <dbReference type="EMBL" id="KAA0154663.1"/>
    </source>
</evidence>
<dbReference type="SMART" id="SM00220">
    <property type="entry name" value="S_TKc"/>
    <property type="match status" value="1"/>
</dbReference>
<dbReference type="PANTHER" id="PTHR48013">
    <property type="entry name" value="DUAL SPECIFICITY MITOGEN-ACTIVATED PROTEIN KINASE KINASE 5-RELATED"/>
    <property type="match status" value="1"/>
</dbReference>
<dbReference type="PROSITE" id="PS00107">
    <property type="entry name" value="PROTEIN_KINASE_ATP"/>
    <property type="match status" value="1"/>
</dbReference>
<keyword evidence="4 10" id="KW-0067">ATP-binding</keyword>
<evidence type="ECO:0000256" key="2">
    <source>
        <dbReference type="ARBA" id="ARBA00022741"/>
    </source>
</evidence>
<comment type="catalytic activity">
    <reaction evidence="7">
        <text>L-seryl-[protein] + ATP = O-phospho-L-seryl-[protein] + ADP + H(+)</text>
        <dbReference type="Rhea" id="RHEA:17989"/>
        <dbReference type="Rhea" id="RHEA-COMP:9863"/>
        <dbReference type="Rhea" id="RHEA-COMP:11604"/>
        <dbReference type="ChEBI" id="CHEBI:15378"/>
        <dbReference type="ChEBI" id="CHEBI:29999"/>
        <dbReference type="ChEBI" id="CHEBI:30616"/>
        <dbReference type="ChEBI" id="CHEBI:83421"/>
        <dbReference type="ChEBI" id="CHEBI:456216"/>
        <dbReference type="EC" id="2.7.12.2"/>
    </reaction>
</comment>
<protein>
    <recommendedName>
        <fullName evidence="6">mitogen-activated protein kinase kinase</fullName>
        <ecNumber evidence="6">2.7.12.2</ecNumber>
    </recommendedName>
</protein>
<evidence type="ECO:0000256" key="10">
    <source>
        <dbReference type="PROSITE-ProRule" id="PRU10141"/>
    </source>
</evidence>
<evidence type="ECO:0000256" key="8">
    <source>
        <dbReference type="ARBA" id="ARBA00049299"/>
    </source>
</evidence>
<dbReference type="InterPro" id="IPR000719">
    <property type="entry name" value="Prot_kinase_dom"/>
</dbReference>
<feature type="domain" description="Protein kinase" evidence="12">
    <location>
        <begin position="117"/>
        <end position="371"/>
    </location>
</feature>
<evidence type="ECO:0000256" key="9">
    <source>
        <dbReference type="ARBA" id="ARBA00051693"/>
    </source>
</evidence>
<dbReference type="Pfam" id="PF00069">
    <property type="entry name" value="Pkinase"/>
    <property type="match status" value="1"/>
</dbReference>
<evidence type="ECO:0000256" key="11">
    <source>
        <dbReference type="SAM" id="MobiDB-lite"/>
    </source>
</evidence>
<feature type="binding site" evidence="10">
    <location>
        <position position="146"/>
    </location>
    <ligand>
        <name>ATP</name>
        <dbReference type="ChEBI" id="CHEBI:30616"/>
    </ligand>
</feature>
<dbReference type="PROSITE" id="PS50011">
    <property type="entry name" value="PROTEIN_KINASE_DOM"/>
    <property type="match status" value="1"/>
</dbReference>
<keyword evidence="14" id="KW-1185">Reference proteome</keyword>
<comment type="catalytic activity">
    <reaction evidence="8">
        <text>L-threonyl-[protein] + ATP = O-phospho-L-threonyl-[protein] + ADP + H(+)</text>
        <dbReference type="Rhea" id="RHEA:46608"/>
        <dbReference type="Rhea" id="RHEA-COMP:11060"/>
        <dbReference type="Rhea" id="RHEA-COMP:11605"/>
        <dbReference type="ChEBI" id="CHEBI:15378"/>
        <dbReference type="ChEBI" id="CHEBI:30013"/>
        <dbReference type="ChEBI" id="CHEBI:30616"/>
        <dbReference type="ChEBI" id="CHEBI:61977"/>
        <dbReference type="ChEBI" id="CHEBI:456216"/>
        <dbReference type="EC" id="2.7.12.2"/>
    </reaction>
</comment>
<accession>A0A5A8CNG7</accession>
<dbReference type="EC" id="2.7.12.2" evidence="6"/>
<feature type="region of interest" description="Disordered" evidence="11">
    <location>
        <begin position="1"/>
        <end position="22"/>
    </location>
</feature>
<dbReference type="AlphaFoldDB" id="A0A5A8CNG7"/>
<dbReference type="Proteomes" id="UP000323011">
    <property type="component" value="Unassembled WGS sequence"/>
</dbReference>
<dbReference type="PANTHER" id="PTHR48013:SF9">
    <property type="entry name" value="DUAL SPECIFICITY MITOGEN-ACTIVATED PROTEIN KINASE KINASE 5"/>
    <property type="match status" value="1"/>
</dbReference>
<comment type="caution">
    <text evidence="13">The sequence shown here is derived from an EMBL/GenBank/DDBJ whole genome shotgun (WGS) entry which is preliminary data.</text>
</comment>
<dbReference type="GO" id="GO:0004708">
    <property type="term" value="F:MAP kinase kinase activity"/>
    <property type="evidence" value="ECO:0007669"/>
    <property type="project" value="UniProtKB-EC"/>
</dbReference>
<proteinExistence type="inferred from homology"/>
<keyword evidence="2 10" id="KW-0547">Nucleotide-binding</keyword>
<dbReference type="EMBL" id="VLTN01000010">
    <property type="protein sequence ID" value="KAA0154663.1"/>
    <property type="molecule type" value="Genomic_DNA"/>
</dbReference>
<organism evidence="13 14">
    <name type="scientific">Cafeteria roenbergensis</name>
    <name type="common">Marine flagellate</name>
    <dbReference type="NCBI Taxonomy" id="33653"/>
    <lineage>
        <taxon>Eukaryota</taxon>
        <taxon>Sar</taxon>
        <taxon>Stramenopiles</taxon>
        <taxon>Bigyra</taxon>
        <taxon>Opalozoa</taxon>
        <taxon>Bicosoecida</taxon>
        <taxon>Cafeteriaceae</taxon>
        <taxon>Cafeteria</taxon>
    </lineage>
</organism>
<dbReference type="Gene3D" id="3.30.200.20">
    <property type="entry name" value="Phosphorylase Kinase, domain 1"/>
    <property type="match status" value="1"/>
</dbReference>
<evidence type="ECO:0000256" key="3">
    <source>
        <dbReference type="ARBA" id="ARBA00022777"/>
    </source>
</evidence>
<dbReference type="SUPFAM" id="SSF56112">
    <property type="entry name" value="Protein kinase-like (PK-like)"/>
    <property type="match status" value="1"/>
</dbReference>
<dbReference type="OMA" id="HILLEFC"/>